<keyword evidence="6" id="KW-1185">Reference proteome</keyword>
<evidence type="ECO:0000256" key="1">
    <source>
        <dbReference type="ARBA" id="ARBA00023125"/>
    </source>
</evidence>
<feature type="non-terminal residue" evidence="5">
    <location>
        <position position="85"/>
    </location>
</feature>
<accession>A0A1Y1V9X9</accession>
<dbReference type="SMART" id="SM00398">
    <property type="entry name" value="HMG"/>
    <property type="match status" value="1"/>
</dbReference>
<dbReference type="InterPro" id="IPR051356">
    <property type="entry name" value="SOX/SOX-like_TF"/>
</dbReference>
<dbReference type="STRING" id="1754191.A0A1Y1V9X9"/>
<evidence type="ECO:0000256" key="2">
    <source>
        <dbReference type="ARBA" id="ARBA00023242"/>
    </source>
</evidence>
<keyword evidence="2 3" id="KW-0539">Nucleus</keyword>
<evidence type="ECO:0000313" key="5">
    <source>
        <dbReference type="EMBL" id="ORX50313.1"/>
    </source>
</evidence>
<keyword evidence="1 3" id="KW-0238">DNA-binding</keyword>
<dbReference type="PANTHER" id="PTHR45789">
    <property type="entry name" value="FI18025P1"/>
    <property type="match status" value="1"/>
</dbReference>
<proteinExistence type="predicted"/>
<dbReference type="GO" id="GO:0005634">
    <property type="term" value="C:nucleus"/>
    <property type="evidence" value="ECO:0007669"/>
    <property type="project" value="UniProtKB-UniRule"/>
</dbReference>
<dbReference type="InterPro" id="IPR009071">
    <property type="entry name" value="HMG_box_dom"/>
</dbReference>
<evidence type="ECO:0000259" key="4">
    <source>
        <dbReference type="PROSITE" id="PS50118"/>
    </source>
</evidence>
<evidence type="ECO:0000256" key="3">
    <source>
        <dbReference type="PROSITE-ProRule" id="PRU00267"/>
    </source>
</evidence>
<dbReference type="OrthoDB" id="6247875at2759"/>
<dbReference type="GO" id="GO:0000978">
    <property type="term" value="F:RNA polymerase II cis-regulatory region sequence-specific DNA binding"/>
    <property type="evidence" value="ECO:0007669"/>
    <property type="project" value="TreeGrafter"/>
</dbReference>
<name>A0A1Y1V9X9_9FUNG</name>
<evidence type="ECO:0000313" key="6">
    <source>
        <dbReference type="Proteomes" id="UP000193719"/>
    </source>
</evidence>
<dbReference type="Pfam" id="PF00505">
    <property type="entry name" value="HMG_box"/>
    <property type="match status" value="1"/>
</dbReference>
<reference evidence="5 6" key="2">
    <citation type="submission" date="2016-08" db="EMBL/GenBank/DDBJ databases">
        <title>Pervasive Adenine N6-methylation of Active Genes in Fungi.</title>
        <authorList>
            <consortium name="DOE Joint Genome Institute"/>
            <person name="Mondo S.J."/>
            <person name="Dannebaum R.O."/>
            <person name="Kuo R.C."/>
            <person name="Labutti K."/>
            <person name="Haridas S."/>
            <person name="Kuo A."/>
            <person name="Salamov A."/>
            <person name="Ahrendt S.R."/>
            <person name="Lipzen A."/>
            <person name="Sullivan W."/>
            <person name="Andreopoulos W.B."/>
            <person name="Clum A."/>
            <person name="Lindquist E."/>
            <person name="Daum C."/>
            <person name="Ramamoorthy G.K."/>
            <person name="Gryganskyi A."/>
            <person name="Culley D."/>
            <person name="Magnuson J.K."/>
            <person name="James T.Y."/>
            <person name="O'Malley M.A."/>
            <person name="Stajich J.E."/>
            <person name="Spatafora J.W."/>
            <person name="Visel A."/>
            <person name="Grigoriev I.V."/>
        </authorList>
    </citation>
    <scope>NUCLEOTIDE SEQUENCE [LARGE SCALE GENOMIC DNA]</scope>
    <source>
        <strain evidence="6">finn</strain>
    </source>
</reference>
<gene>
    <name evidence="5" type="ORF">BCR36DRAFT_265028</name>
</gene>
<dbReference type="GO" id="GO:0000981">
    <property type="term" value="F:DNA-binding transcription factor activity, RNA polymerase II-specific"/>
    <property type="evidence" value="ECO:0007669"/>
    <property type="project" value="TreeGrafter"/>
</dbReference>
<protein>
    <submittedName>
        <fullName evidence="5">High mobility group box</fullName>
    </submittedName>
</protein>
<dbReference type="Gene3D" id="1.10.30.10">
    <property type="entry name" value="High mobility group box domain"/>
    <property type="match status" value="1"/>
</dbReference>
<dbReference type="InterPro" id="IPR036910">
    <property type="entry name" value="HMG_box_dom_sf"/>
</dbReference>
<dbReference type="PANTHER" id="PTHR45789:SF2">
    <property type="entry name" value="FI18025P1"/>
    <property type="match status" value="1"/>
</dbReference>
<dbReference type="Proteomes" id="UP000193719">
    <property type="component" value="Unassembled WGS sequence"/>
</dbReference>
<dbReference type="AlphaFoldDB" id="A0A1Y1V9X9"/>
<dbReference type="PROSITE" id="PS50118">
    <property type="entry name" value="HMG_BOX_2"/>
    <property type="match status" value="1"/>
</dbReference>
<reference evidence="5 6" key="1">
    <citation type="submission" date="2016-08" db="EMBL/GenBank/DDBJ databases">
        <title>Genomes of anaerobic fungi encode conserved fungal cellulosomes for biomass hydrolysis.</title>
        <authorList>
            <consortium name="DOE Joint Genome Institute"/>
            <person name="Haitjema C.H."/>
            <person name="Gilmore S.P."/>
            <person name="Henske J.K."/>
            <person name="Solomon K.V."/>
            <person name="De Groot R."/>
            <person name="Kuo A."/>
            <person name="Mondo S.J."/>
            <person name="Salamov A.A."/>
            <person name="Labutti K."/>
            <person name="Zhao Z."/>
            <person name="Chiniquy J."/>
            <person name="Barry K."/>
            <person name="Brewer H.M."/>
            <person name="Purvine S.O."/>
            <person name="Wright A.T."/>
            <person name="Boxma B."/>
            <person name="Van Alen T."/>
            <person name="Hackstein J.H."/>
            <person name="Baker S.E."/>
            <person name="Grigoriev I.V."/>
            <person name="O'Malley M.A."/>
        </authorList>
    </citation>
    <scope>NUCLEOTIDE SEQUENCE [LARGE SCALE GENOMIC DNA]</scope>
    <source>
        <strain evidence="6">finn</strain>
    </source>
</reference>
<dbReference type="SUPFAM" id="SSF47095">
    <property type="entry name" value="HMG-box"/>
    <property type="match status" value="1"/>
</dbReference>
<sequence>KKQKKIPRPKNSFIFYLKDKTPDFLKINPNINRREVSKAVGQMWRNESEEVKKIYAEKARIELEEHKLKYPNYKFAPDRSKKIKK</sequence>
<dbReference type="CDD" id="cd01389">
    <property type="entry name" value="HMG-box_ROX1-like"/>
    <property type="match status" value="1"/>
</dbReference>
<feature type="non-terminal residue" evidence="5">
    <location>
        <position position="1"/>
    </location>
</feature>
<dbReference type="EMBL" id="MCFH01000021">
    <property type="protein sequence ID" value="ORX50313.1"/>
    <property type="molecule type" value="Genomic_DNA"/>
</dbReference>
<comment type="caution">
    <text evidence="5">The sequence shown here is derived from an EMBL/GenBank/DDBJ whole genome shotgun (WGS) entry which is preliminary data.</text>
</comment>
<feature type="domain" description="HMG box" evidence="4">
    <location>
        <begin position="6"/>
        <end position="74"/>
    </location>
</feature>
<feature type="DNA-binding region" description="HMG box" evidence="3">
    <location>
        <begin position="6"/>
        <end position="74"/>
    </location>
</feature>
<organism evidence="5 6">
    <name type="scientific">Piromyces finnis</name>
    <dbReference type="NCBI Taxonomy" id="1754191"/>
    <lineage>
        <taxon>Eukaryota</taxon>
        <taxon>Fungi</taxon>
        <taxon>Fungi incertae sedis</taxon>
        <taxon>Chytridiomycota</taxon>
        <taxon>Chytridiomycota incertae sedis</taxon>
        <taxon>Neocallimastigomycetes</taxon>
        <taxon>Neocallimastigales</taxon>
        <taxon>Neocallimastigaceae</taxon>
        <taxon>Piromyces</taxon>
    </lineage>
</organism>